<dbReference type="VEuPathDB" id="FungiDB:HpaG805124"/>
<organism evidence="1 2">
    <name type="scientific">Hyaloperonospora arabidopsidis (strain Emoy2)</name>
    <name type="common">Downy mildew agent</name>
    <name type="synonym">Peronospora arabidopsidis</name>
    <dbReference type="NCBI Taxonomy" id="559515"/>
    <lineage>
        <taxon>Eukaryota</taxon>
        <taxon>Sar</taxon>
        <taxon>Stramenopiles</taxon>
        <taxon>Oomycota</taxon>
        <taxon>Peronosporomycetes</taxon>
        <taxon>Peronosporales</taxon>
        <taxon>Peronosporaceae</taxon>
        <taxon>Hyaloperonospora</taxon>
    </lineage>
</organism>
<keyword evidence="2" id="KW-1185">Reference proteome</keyword>
<name>M4BFQ4_HYAAE</name>
<dbReference type="Proteomes" id="UP000011713">
    <property type="component" value="Unassembled WGS sequence"/>
</dbReference>
<evidence type="ECO:0000313" key="2">
    <source>
        <dbReference type="Proteomes" id="UP000011713"/>
    </source>
</evidence>
<dbReference type="EMBL" id="JH598211">
    <property type="status" value="NOT_ANNOTATED_CDS"/>
    <property type="molecule type" value="Genomic_DNA"/>
</dbReference>
<sequence>MKETNIAQKAMDVVHSPRNLGMIRAATGANFFVPGIDQVMAGIRGTVVTTTFSLKVEAAMEHCSGETGGE</sequence>
<dbReference type="EnsemblProtists" id="HpaT805124">
    <property type="protein sequence ID" value="HpaP805124"/>
    <property type="gene ID" value="HpaG805124"/>
</dbReference>
<proteinExistence type="predicted"/>
<protein>
    <submittedName>
        <fullName evidence="1">Uncharacterized protein</fullName>
    </submittedName>
</protein>
<reference evidence="1" key="2">
    <citation type="submission" date="2015-06" db="UniProtKB">
        <authorList>
            <consortium name="EnsemblProtists"/>
        </authorList>
    </citation>
    <scope>IDENTIFICATION</scope>
    <source>
        <strain evidence="1">Emoy2</strain>
    </source>
</reference>
<dbReference type="HOGENOM" id="CLU_2763278_0_0_1"/>
<dbReference type="AlphaFoldDB" id="M4BFQ4"/>
<reference evidence="2" key="1">
    <citation type="journal article" date="2010" name="Science">
        <title>Signatures of adaptation to obligate biotrophy in the Hyaloperonospora arabidopsidis genome.</title>
        <authorList>
            <person name="Baxter L."/>
            <person name="Tripathy S."/>
            <person name="Ishaque N."/>
            <person name="Boot N."/>
            <person name="Cabral A."/>
            <person name="Kemen E."/>
            <person name="Thines M."/>
            <person name="Ah-Fong A."/>
            <person name="Anderson R."/>
            <person name="Badejoko W."/>
            <person name="Bittner-Eddy P."/>
            <person name="Boore J.L."/>
            <person name="Chibucos M.C."/>
            <person name="Coates M."/>
            <person name="Dehal P."/>
            <person name="Delehaunty K."/>
            <person name="Dong S."/>
            <person name="Downton P."/>
            <person name="Dumas B."/>
            <person name="Fabro G."/>
            <person name="Fronick C."/>
            <person name="Fuerstenberg S.I."/>
            <person name="Fulton L."/>
            <person name="Gaulin E."/>
            <person name="Govers F."/>
            <person name="Hughes L."/>
            <person name="Humphray S."/>
            <person name="Jiang R.H."/>
            <person name="Judelson H."/>
            <person name="Kamoun S."/>
            <person name="Kyung K."/>
            <person name="Meijer H."/>
            <person name="Minx P."/>
            <person name="Morris P."/>
            <person name="Nelson J."/>
            <person name="Phuntumart V."/>
            <person name="Qutob D."/>
            <person name="Rehmany A."/>
            <person name="Rougon-Cardoso A."/>
            <person name="Ryden P."/>
            <person name="Torto-Alalibo T."/>
            <person name="Studholme D."/>
            <person name="Wang Y."/>
            <person name="Win J."/>
            <person name="Wood J."/>
            <person name="Clifton S.W."/>
            <person name="Rogers J."/>
            <person name="Van den Ackerveken G."/>
            <person name="Jones J.D."/>
            <person name="McDowell J.M."/>
            <person name="Beynon J."/>
            <person name="Tyler B.M."/>
        </authorList>
    </citation>
    <scope>NUCLEOTIDE SEQUENCE [LARGE SCALE GENOMIC DNA]</scope>
    <source>
        <strain evidence="2">Emoy2</strain>
    </source>
</reference>
<accession>M4BFQ4</accession>
<evidence type="ECO:0000313" key="1">
    <source>
        <dbReference type="EnsemblProtists" id="HpaP805124"/>
    </source>
</evidence>
<dbReference type="InParanoid" id="M4BFQ4"/>